<name>A0A1G4GU29_PLAVI</name>
<dbReference type="Pfam" id="PF05795">
    <property type="entry name" value="Plasmodium_Vir"/>
    <property type="match status" value="1"/>
</dbReference>
<dbReference type="EMBL" id="LT615243">
    <property type="protein sequence ID" value="SCO66066.1"/>
    <property type="molecule type" value="Genomic_DNA"/>
</dbReference>
<evidence type="ECO:0000256" key="1">
    <source>
        <dbReference type="SAM" id="MobiDB-lite"/>
    </source>
</evidence>
<feature type="compositionally biased region" description="Basic and acidic residues" evidence="1">
    <location>
        <begin position="427"/>
        <end position="437"/>
    </location>
</feature>
<feature type="region of interest" description="Disordered" evidence="1">
    <location>
        <begin position="412"/>
        <end position="447"/>
    </location>
</feature>
<feature type="compositionally biased region" description="Basic residues" evidence="1">
    <location>
        <begin position="417"/>
        <end position="426"/>
    </location>
</feature>
<gene>
    <name evidence="2" type="ORF">PVT01_050036900</name>
</gene>
<proteinExistence type="predicted"/>
<evidence type="ECO:0000313" key="2">
    <source>
        <dbReference type="EMBL" id="SCO66066.1"/>
    </source>
</evidence>
<dbReference type="VEuPathDB" id="PlasmoDB:PVX_090305"/>
<dbReference type="AlphaFoldDB" id="A0A1G4GU29"/>
<dbReference type="VEuPathDB" id="PlasmoDB:PVPAM_050041600"/>
<reference evidence="2 3" key="1">
    <citation type="submission" date="2016-07" db="EMBL/GenBank/DDBJ databases">
        <authorList>
            <consortium name="Pathogen Informatics"/>
        </authorList>
    </citation>
    <scope>NUCLEOTIDE SEQUENCE [LARGE SCALE GENOMIC DNA]</scope>
</reference>
<evidence type="ECO:0000313" key="3">
    <source>
        <dbReference type="Proteomes" id="UP000196402"/>
    </source>
</evidence>
<sequence length="467" mass="54104">MTRRNQETLSAAANRLKLNTIYEDLFSNENVKSNYERECTVLQKHNNIGDGSVQKLCNKLVYFLEQIAKIEDVKTRDDRCSYLTHWLYDNIGEIYNIPTTNIDKISFAKDIISVGQKVSKQITGNTCYLGHDVGVSLKDLKERKMLFTYFKKYDSIKRSMESLKPGECDKFTAYINNINPVYDTYRRNICHKYLSSSSIPDYFVCNDAYEPRNLLPLVEQCKSKESRTLARIGDRSSGRHTSLKYLLSEDEAGLESGSDEDVDDDDDVGSESGDEEAEAEFGEELEDVPLLTYGRGRENVALTTRRVSGRRELEERSRTADTRRVHSRITLSAHSHDSEQQQLSRVRSEETEVVPDTSEAEPYSFTTYFYYYLDTAYSVLKSKYFRYSFIAFSMLLIMLVMHHYYKSIKPSGSSMFPKRKRKGHKSNNHEADRRAEEITNGTAQRAYVDPRFQQMNLSYQPTQNYQR</sequence>
<dbReference type="Proteomes" id="UP000196402">
    <property type="component" value="Chromosome 5"/>
</dbReference>
<protein>
    <submittedName>
        <fullName evidence="2">VIR protein</fullName>
    </submittedName>
</protein>
<organism evidence="2 3">
    <name type="scientific">Plasmodium vivax</name>
    <name type="common">malaria parasite P. vivax</name>
    <dbReference type="NCBI Taxonomy" id="5855"/>
    <lineage>
        <taxon>Eukaryota</taxon>
        <taxon>Sar</taxon>
        <taxon>Alveolata</taxon>
        <taxon>Apicomplexa</taxon>
        <taxon>Aconoidasida</taxon>
        <taxon>Haemosporida</taxon>
        <taxon>Plasmodiidae</taxon>
        <taxon>Plasmodium</taxon>
        <taxon>Plasmodium (Plasmodium)</taxon>
    </lineage>
</organism>
<dbReference type="InterPro" id="IPR008780">
    <property type="entry name" value="Plasmodium_Vir"/>
</dbReference>
<accession>A0A1G4GU29</accession>
<feature type="region of interest" description="Disordered" evidence="1">
    <location>
        <begin position="249"/>
        <end position="285"/>
    </location>
</feature>
<feature type="region of interest" description="Disordered" evidence="1">
    <location>
        <begin position="333"/>
        <end position="355"/>
    </location>
</feature>
<dbReference type="VEuPathDB" id="PlasmoDB:PVP01_0533800"/>
<dbReference type="VEuPathDB" id="PlasmoDB:PVW1_050039100"/>